<dbReference type="RefSeq" id="WP_263049436.1">
    <property type="nucleotide sequence ID" value="NZ_CP106735.1"/>
</dbReference>
<organism evidence="4 5">
    <name type="scientific">Reichenbachiella carrageenanivorans</name>
    <dbReference type="NCBI Taxonomy" id="2979869"/>
    <lineage>
        <taxon>Bacteria</taxon>
        <taxon>Pseudomonadati</taxon>
        <taxon>Bacteroidota</taxon>
        <taxon>Cytophagia</taxon>
        <taxon>Cytophagales</taxon>
        <taxon>Reichenbachiellaceae</taxon>
        <taxon>Reichenbachiella</taxon>
    </lineage>
</organism>
<dbReference type="PROSITE" id="PS01081">
    <property type="entry name" value="HTH_TETR_1"/>
    <property type="match status" value="1"/>
</dbReference>
<dbReference type="EMBL" id="CP106735">
    <property type="protein sequence ID" value="UXX77689.1"/>
    <property type="molecule type" value="Genomic_DNA"/>
</dbReference>
<accession>A0ABY6CWH0</accession>
<dbReference type="SUPFAM" id="SSF48498">
    <property type="entry name" value="Tetracyclin repressor-like, C-terminal domain"/>
    <property type="match status" value="1"/>
</dbReference>
<reference evidence="4" key="1">
    <citation type="submission" date="2022-10" db="EMBL/GenBank/DDBJ databases">
        <title>Comparative genomics and taxonomic characterization of three novel marine species of genus Reichenbachiella exhibiting antioxidant and polysaccharide degradation activities.</title>
        <authorList>
            <person name="Muhammad N."/>
            <person name="Lee Y.-J."/>
            <person name="Ko J."/>
            <person name="Kim S.-G."/>
        </authorList>
    </citation>
    <scope>NUCLEOTIDE SEQUENCE</scope>
    <source>
        <strain evidence="4">Wsw4-B4</strain>
    </source>
</reference>
<keyword evidence="1 2" id="KW-0238">DNA-binding</keyword>
<dbReference type="Proteomes" id="UP001062165">
    <property type="component" value="Chromosome"/>
</dbReference>
<protein>
    <submittedName>
        <fullName evidence="4">TetR/AcrR family transcriptional regulator</fullName>
    </submittedName>
</protein>
<dbReference type="InterPro" id="IPR050109">
    <property type="entry name" value="HTH-type_TetR-like_transc_reg"/>
</dbReference>
<gene>
    <name evidence="4" type="ORF">N7E81_09945</name>
</gene>
<dbReference type="InterPro" id="IPR054422">
    <property type="entry name" value="TetR-like_HI_0893_C"/>
</dbReference>
<evidence type="ECO:0000313" key="5">
    <source>
        <dbReference type="Proteomes" id="UP001062165"/>
    </source>
</evidence>
<dbReference type="SUPFAM" id="SSF46689">
    <property type="entry name" value="Homeodomain-like"/>
    <property type="match status" value="1"/>
</dbReference>
<feature type="domain" description="HTH tetR-type" evidence="3">
    <location>
        <begin position="2"/>
        <end position="62"/>
    </location>
</feature>
<name>A0ABY6CWH0_9BACT</name>
<dbReference type="PROSITE" id="PS50977">
    <property type="entry name" value="HTH_TETR_2"/>
    <property type="match status" value="1"/>
</dbReference>
<evidence type="ECO:0000259" key="3">
    <source>
        <dbReference type="PROSITE" id="PS50977"/>
    </source>
</evidence>
<proteinExistence type="predicted"/>
<evidence type="ECO:0000313" key="4">
    <source>
        <dbReference type="EMBL" id="UXX77689.1"/>
    </source>
</evidence>
<evidence type="ECO:0000256" key="1">
    <source>
        <dbReference type="ARBA" id="ARBA00023125"/>
    </source>
</evidence>
<sequence length="183" mass="21275">MRDRKQAIFQSALELINDYGFHGMSMGQLAKHADVAAGTIYHYFKSKEEMICVLYATHIEQVQVRLEQANDPTLAYKDRFYAIWWAMYDYHIEHSYVLRFYEQFVNSPYFKDVKSNPVLELFEDFLEEGMAAGLITKSRSDILSSLMIGNTISALKMKFYKNLNLSKLEINSIIDLLWKGLSA</sequence>
<keyword evidence="5" id="KW-1185">Reference proteome</keyword>
<evidence type="ECO:0000256" key="2">
    <source>
        <dbReference type="PROSITE-ProRule" id="PRU00335"/>
    </source>
</evidence>
<dbReference type="InterPro" id="IPR001647">
    <property type="entry name" value="HTH_TetR"/>
</dbReference>
<dbReference type="Pfam" id="PF00440">
    <property type="entry name" value="TetR_N"/>
    <property type="match status" value="1"/>
</dbReference>
<dbReference type="InterPro" id="IPR023772">
    <property type="entry name" value="DNA-bd_HTH_TetR-type_CS"/>
</dbReference>
<dbReference type="PANTHER" id="PTHR30055">
    <property type="entry name" value="HTH-TYPE TRANSCRIPTIONAL REGULATOR RUTR"/>
    <property type="match status" value="1"/>
</dbReference>
<dbReference type="Pfam" id="PF22604">
    <property type="entry name" value="TetR_HI_0893_C"/>
    <property type="match status" value="1"/>
</dbReference>
<dbReference type="Gene3D" id="1.10.357.10">
    <property type="entry name" value="Tetracycline Repressor, domain 2"/>
    <property type="match status" value="1"/>
</dbReference>
<feature type="DNA-binding region" description="H-T-H motif" evidence="2">
    <location>
        <begin position="25"/>
        <end position="44"/>
    </location>
</feature>
<dbReference type="PRINTS" id="PR00455">
    <property type="entry name" value="HTHTETR"/>
</dbReference>
<dbReference type="InterPro" id="IPR009057">
    <property type="entry name" value="Homeodomain-like_sf"/>
</dbReference>
<dbReference type="InterPro" id="IPR036271">
    <property type="entry name" value="Tet_transcr_reg_TetR-rel_C_sf"/>
</dbReference>